<dbReference type="Gene3D" id="2.40.50.100">
    <property type="match status" value="1"/>
</dbReference>
<dbReference type="AlphaFoldDB" id="A0A1V4QEA0"/>
<proteinExistence type="predicted"/>
<evidence type="ECO:0000313" key="4">
    <source>
        <dbReference type="Proteomes" id="UP000191663"/>
    </source>
</evidence>
<keyword evidence="1" id="KW-0092">Biotin</keyword>
<dbReference type="InterPro" id="IPR011053">
    <property type="entry name" value="Single_hybrid_motif"/>
</dbReference>
<dbReference type="Pfam" id="PF00364">
    <property type="entry name" value="Biotin_lipoyl"/>
    <property type="match status" value="1"/>
</dbReference>
<name>A0A1V4QEA0_UNCW3</name>
<dbReference type="EMBL" id="MUKB01000092">
    <property type="protein sequence ID" value="OPX17664.1"/>
    <property type="molecule type" value="Genomic_DNA"/>
</dbReference>
<dbReference type="PROSITE" id="PS50968">
    <property type="entry name" value="BIOTINYL_LIPOYL"/>
    <property type="match status" value="1"/>
</dbReference>
<evidence type="ECO:0000256" key="1">
    <source>
        <dbReference type="ARBA" id="ARBA00023267"/>
    </source>
</evidence>
<sequence>MAYIISVDDKKFKVEIDKVDKGYSVRLDNKDFTVEVVDNKGSVLDLIIDNKNYTIFLEDNRVYVGGEEYNIEIIDEKVEGLLKAAKGISDKKQVVLKAPMPGLVVEVEVNQGDKVKSGQGLLIVEAMKMQNEMKAPREGTVKQILVKKGQTVNSGDTLLIIE</sequence>
<gene>
    <name evidence="3" type="ORF">BXT86_05275</name>
</gene>
<dbReference type="InterPro" id="IPR050709">
    <property type="entry name" value="Biotin_Carboxyl_Carrier/Decarb"/>
</dbReference>
<dbReference type="CDD" id="cd06850">
    <property type="entry name" value="biotinyl_domain"/>
    <property type="match status" value="1"/>
</dbReference>
<comment type="caution">
    <text evidence="3">The sequence shown here is derived from an EMBL/GenBank/DDBJ whole genome shotgun (WGS) entry which is preliminary data.</text>
</comment>
<dbReference type="PROSITE" id="PS00188">
    <property type="entry name" value="BIOTIN"/>
    <property type="match status" value="1"/>
</dbReference>
<protein>
    <recommendedName>
        <fullName evidence="2">Lipoyl-binding domain-containing protein</fullName>
    </recommendedName>
</protein>
<dbReference type="FunFam" id="2.40.50.100:FF:000003">
    <property type="entry name" value="Acetyl-CoA carboxylase biotin carboxyl carrier protein"/>
    <property type="match status" value="1"/>
</dbReference>
<feature type="domain" description="Lipoyl-binding" evidence="2">
    <location>
        <begin position="83"/>
        <end position="162"/>
    </location>
</feature>
<dbReference type="Proteomes" id="UP000191663">
    <property type="component" value="Unassembled WGS sequence"/>
</dbReference>
<reference evidence="4" key="1">
    <citation type="submission" date="2017-01" db="EMBL/GenBank/DDBJ databases">
        <title>Novel pathways for hydrocarbon cycling and metabolic interdependencies in hydrothermal sediment communities.</title>
        <authorList>
            <person name="Dombrowski N."/>
            <person name="Seitz K."/>
            <person name="Teske A."/>
            <person name="Baker B."/>
        </authorList>
    </citation>
    <scope>NUCLEOTIDE SEQUENCE [LARGE SCALE GENOMIC DNA]</scope>
</reference>
<dbReference type="PANTHER" id="PTHR45266">
    <property type="entry name" value="OXALOACETATE DECARBOXYLASE ALPHA CHAIN"/>
    <property type="match status" value="1"/>
</dbReference>
<evidence type="ECO:0000259" key="2">
    <source>
        <dbReference type="PROSITE" id="PS50968"/>
    </source>
</evidence>
<dbReference type="InterPro" id="IPR001882">
    <property type="entry name" value="Biotin_BS"/>
</dbReference>
<organism evidence="3 4">
    <name type="scientific">candidate division WOR-3 bacterium 4484_100</name>
    <dbReference type="NCBI Taxonomy" id="1936077"/>
    <lineage>
        <taxon>Bacteria</taxon>
        <taxon>Bacteria division WOR-3</taxon>
    </lineage>
</organism>
<dbReference type="SUPFAM" id="SSF51230">
    <property type="entry name" value="Single hybrid motif"/>
    <property type="match status" value="1"/>
</dbReference>
<dbReference type="PANTHER" id="PTHR45266:SF3">
    <property type="entry name" value="OXALOACETATE DECARBOXYLASE ALPHA CHAIN"/>
    <property type="match status" value="1"/>
</dbReference>
<accession>A0A1V4QEA0</accession>
<evidence type="ECO:0000313" key="3">
    <source>
        <dbReference type="EMBL" id="OPX17664.1"/>
    </source>
</evidence>
<dbReference type="InterPro" id="IPR000089">
    <property type="entry name" value="Biotin_lipoyl"/>
</dbReference>